<accession>A0ABW0NGZ2</accession>
<feature type="compositionally biased region" description="Basic and acidic residues" evidence="1">
    <location>
        <begin position="40"/>
        <end position="80"/>
    </location>
</feature>
<comment type="caution">
    <text evidence="3">The sequence shown here is derived from an EMBL/GenBank/DDBJ whole genome shotgun (WGS) entry which is preliminary data.</text>
</comment>
<dbReference type="InterPro" id="IPR009642">
    <property type="entry name" value="DUF1236"/>
</dbReference>
<reference evidence="4" key="1">
    <citation type="journal article" date="2019" name="Int. J. Syst. Evol. Microbiol.">
        <title>The Global Catalogue of Microorganisms (GCM) 10K type strain sequencing project: providing services to taxonomists for standard genome sequencing and annotation.</title>
        <authorList>
            <consortium name="The Broad Institute Genomics Platform"/>
            <consortium name="The Broad Institute Genome Sequencing Center for Infectious Disease"/>
            <person name="Wu L."/>
            <person name="Ma J."/>
        </authorList>
    </citation>
    <scope>NUCLEOTIDE SEQUENCE [LARGE SCALE GENOMIC DNA]</scope>
    <source>
        <strain evidence="4">CCUG 57401</strain>
    </source>
</reference>
<dbReference type="EMBL" id="JBHSMF010000009">
    <property type="protein sequence ID" value="MFC5498898.1"/>
    <property type="molecule type" value="Genomic_DNA"/>
</dbReference>
<dbReference type="Proteomes" id="UP001596037">
    <property type="component" value="Unassembled WGS sequence"/>
</dbReference>
<feature type="signal peptide" evidence="2">
    <location>
        <begin position="1"/>
        <end position="27"/>
    </location>
</feature>
<feature type="chain" id="PRO_5045063184" evidence="2">
    <location>
        <begin position="28"/>
        <end position="181"/>
    </location>
</feature>
<keyword evidence="4" id="KW-1185">Reference proteome</keyword>
<dbReference type="Pfam" id="PF06823">
    <property type="entry name" value="DUF1236"/>
    <property type="match status" value="1"/>
</dbReference>
<protein>
    <submittedName>
        <fullName evidence="3">DUF1236 domain-containing protein</fullName>
    </submittedName>
</protein>
<evidence type="ECO:0000256" key="2">
    <source>
        <dbReference type="SAM" id="SignalP"/>
    </source>
</evidence>
<evidence type="ECO:0000256" key="1">
    <source>
        <dbReference type="SAM" id="MobiDB-lite"/>
    </source>
</evidence>
<proteinExistence type="predicted"/>
<gene>
    <name evidence="3" type="ORF">ACFPOE_15220</name>
</gene>
<dbReference type="RefSeq" id="WP_376850974.1">
    <property type="nucleotide sequence ID" value="NZ_JBHSMF010000009.1"/>
</dbReference>
<feature type="region of interest" description="Disordered" evidence="1">
    <location>
        <begin position="28"/>
        <end position="80"/>
    </location>
</feature>
<evidence type="ECO:0000313" key="4">
    <source>
        <dbReference type="Proteomes" id="UP001596037"/>
    </source>
</evidence>
<keyword evidence="2" id="KW-0732">Signal</keyword>
<organism evidence="3 4">
    <name type="scientific">Caenimonas terrae</name>
    <dbReference type="NCBI Taxonomy" id="696074"/>
    <lineage>
        <taxon>Bacteria</taxon>
        <taxon>Pseudomonadati</taxon>
        <taxon>Pseudomonadota</taxon>
        <taxon>Betaproteobacteria</taxon>
        <taxon>Burkholderiales</taxon>
        <taxon>Comamonadaceae</taxon>
        <taxon>Caenimonas</taxon>
    </lineage>
</organism>
<name>A0ABW0NGZ2_9BURK</name>
<evidence type="ECO:0000313" key="3">
    <source>
        <dbReference type="EMBL" id="MFC5498898.1"/>
    </source>
</evidence>
<sequence>MSRFFPLAGRILALAIVSLFLAGPSLADDDYGNGKGKGNKHGDKHSEKAERQADRQERKGDHQEAKRDKHRDRDDVQVGHYFNDHQREAVRGYYGQQYGDGRRCPPGLAKKNNGCMPPGQVRYAVGQPLPRTVPVYQVPQPVIVQLPVAPPGYRYVRVGNDILLVSPQSQMVVDAISGLLR</sequence>
<dbReference type="Gene3D" id="3.10.450.160">
    <property type="entry name" value="inner membrane protein cigr"/>
    <property type="match status" value="1"/>
</dbReference>